<proteinExistence type="predicted"/>
<dbReference type="Proteomes" id="UP000605518">
    <property type="component" value="Segment"/>
</dbReference>
<accession>A0A7S5R9M3</accession>
<gene>
    <name evidence="1" type="ORF">EVB55_134</name>
</gene>
<reference evidence="1" key="1">
    <citation type="submission" date="2020-01" db="EMBL/GenBank/DDBJ databases">
        <title>Patterns of diversity and host range of bacteriophage communities associated with bean-nodulatin bacteria.</title>
        <authorList>
            <person name="Vann Cauwenberghe J."/>
            <person name="Santamaria R.I."/>
            <person name="Bustos P."/>
            <person name="Juarez S."/>
            <person name="Gonzalez V."/>
        </authorList>
    </citation>
    <scope>NUCLEOTIDE SEQUENCE</scope>
</reference>
<keyword evidence="2" id="KW-1185">Reference proteome</keyword>
<evidence type="ECO:0000313" key="1">
    <source>
        <dbReference type="EMBL" id="QIG68069.1"/>
    </source>
</evidence>
<protein>
    <submittedName>
        <fullName evidence="1">Uncharacterized protein</fullName>
    </submittedName>
</protein>
<evidence type="ECO:0000313" key="2">
    <source>
        <dbReference type="Proteomes" id="UP000605518"/>
    </source>
</evidence>
<organism evidence="1 2">
    <name type="scientific">Rhizobium phage RHph_Y68</name>
    <dbReference type="NCBI Taxonomy" id="2509787"/>
    <lineage>
        <taxon>Viruses</taxon>
        <taxon>Duplodnaviria</taxon>
        <taxon>Heunggongvirae</taxon>
        <taxon>Uroviricota</taxon>
        <taxon>Caudoviricetes</taxon>
        <taxon>Pootjesviridae</taxon>
        <taxon>Staniewskivirinae</taxon>
        <taxon>Trinifflemingvirus</taxon>
        <taxon>Trinifflemingvirus Y68</taxon>
    </lineage>
</organism>
<sequence length="136" mass="15272">MYSDIPKTYQAADFVRVYAYEPEAQEAFKEWYKSRSYSSLQNCVFTLTKQTITYTIKVLSTFISSRETVDLVEVTSTVAADTPARFIVSSHGDTREFSAANNGQIVSIKEVRDVEGGIVTYKSGTGDFLYFNIGEL</sequence>
<name>A0A7S5R9M3_9CAUD</name>
<dbReference type="EMBL" id="MN988486">
    <property type="protein sequence ID" value="QIG68069.1"/>
    <property type="molecule type" value="Genomic_DNA"/>
</dbReference>